<feature type="transmembrane region" description="Helical" evidence="7">
    <location>
        <begin position="208"/>
        <end position="234"/>
    </location>
</feature>
<evidence type="ECO:0000256" key="1">
    <source>
        <dbReference type="ARBA" id="ARBA00004141"/>
    </source>
</evidence>
<dbReference type="Gene3D" id="1.20.1250.20">
    <property type="entry name" value="MFS general substrate transporter like domains"/>
    <property type="match status" value="1"/>
</dbReference>
<dbReference type="EMBL" id="QGMH01000003">
    <property type="protein sequence ID" value="TVY30903.1"/>
    <property type="molecule type" value="Genomic_DNA"/>
</dbReference>
<keyword evidence="4 7" id="KW-1133">Transmembrane helix</keyword>
<dbReference type="PANTHER" id="PTHR23511">
    <property type="entry name" value="SYNAPTIC VESICLE GLYCOPROTEIN 2"/>
    <property type="match status" value="1"/>
</dbReference>
<feature type="transmembrane region" description="Helical" evidence="7">
    <location>
        <begin position="178"/>
        <end position="201"/>
    </location>
</feature>
<keyword evidence="3 7" id="KW-0812">Transmembrane</keyword>
<protein>
    <submittedName>
        <fullName evidence="9">Putative MFS-type transporter protein</fullName>
    </submittedName>
</protein>
<dbReference type="RefSeq" id="XP_031009687.1">
    <property type="nucleotide sequence ID" value="XM_031145789.1"/>
</dbReference>
<feature type="region of interest" description="Disordered" evidence="6">
    <location>
        <begin position="1"/>
        <end position="36"/>
    </location>
</feature>
<feature type="transmembrane region" description="Helical" evidence="7">
    <location>
        <begin position="254"/>
        <end position="276"/>
    </location>
</feature>
<comment type="subcellular location">
    <subcellularLocation>
        <location evidence="1">Membrane</location>
        <topology evidence="1">Multi-pass membrane protein</topology>
    </subcellularLocation>
</comment>
<proteinExistence type="predicted"/>
<evidence type="ECO:0000256" key="4">
    <source>
        <dbReference type="ARBA" id="ARBA00022989"/>
    </source>
</evidence>
<dbReference type="InterPro" id="IPR011701">
    <property type="entry name" value="MFS"/>
</dbReference>
<feature type="domain" description="Major facilitator superfamily (MFS) profile" evidence="8">
    <location>
        <begin position="50"/>
        <end position="548"/>
    </location>
</feature>
<evidence type="ECO:0000256" key="3">
    <source>
        <dbReference type="ARBA" id="ARBA00022692"/>
    </source>
</evidence>
<evidence type="ECO:0000256" key="2">
    <source>
        <dbReference type="ARBA" id="ARBA00022448"/>
    </source>
</evidence>
<dbReference type="OrthoDB" id="288590at2759"/>
<feature type="transmembrane region" description="Helical" evidence="7">
    <location>
        <begin position="153"/>
        <end position="172"/>
    </location>
</feature>
<sequence length="554" mass="59508">MANPVIQETDTVDHAETPSTVEKGGDTKIKATGSPEEEFEIGASEKLIGNATAQELEAIGNGLDLAYAEKASLVGNALQNIGMNAWQYKMWAVCGLGWIVDNIAAYGPSVTYTPVANEFVIKNVALTGIAYNLGAFIGAMFWGPMADIIGRRLAFNTTLFIVGIFLIAAGGSNNIYTYGGLMSVVGFGSGGNVPVAATVYLEFVPSSGFYLLTMLSAWWAIGAVLDALIAWAFVGNFSCDLTVTTICAKADNMGWRYTLFTLGALVIVLALIRLFVFRIPESPYFLLSRGRDAEVVEVVQYLASQSRKPISLTLDDFRRINNAHGRPTNDSTVKPLLKDILGAHFGSMSTSRLRVLWGSKKLALHTSFIVWIWAAIGVGYPLYTYFLPLYLEAKFKAISNDNSQADTYKQYCYIAACTVPGPIAASFAIETRLGRRYCMAISTILSGVLLYLSTIASTNGGVVGFNCAATAVINFMFAIQYAYTPESFPSPIRATANGLCSMIGYVCGLAAPVISSQTGVSTNVPVYVSGALFLVTGILMFALPFETNPSMAGY</sequence>
<feature type="transmembrane region" description="Helical" evidence="7">
    <location>
        <begin position="436"/>
        <end position="456"/>
    </location>
</feature>
<dbReference type="PANTHER" id="PTHR23511:SF5">
    <property type="entry name" value="MAJOR FACILITATOR-TYPE TRANSPORTER HXNZ-RELATED"/>
    <property type="match status" value="1"/>
</dbReference>
<feature type="transmembrane region" description="Helical" evidence="7">
    <location>
        <begin position="408"/>
        <end position="429"/>
    </location>
</feature>
<accession>A0A8H8RB25</accession>
<dbReference type="CDD" id="cd17316">
    <property type="entry name" value="MFS_SV2_like"/>
    <property type="match status" value="1"/>
</dbReference>
<organism evidence="9 10">
    <name type="scientific">Lachnellula hyalina</name>
    <dbReference type="NCBI Taxonomy" id="1316788"/>
    <lineage>
        <taxon>Eukaryota</taxon>
        <taxon>Fungi</taxon>
        <taxon>Dikarya</taxon>
        <taxon>Ascomycota</taxon>
        <taxon>Pezizomycotina</taxon>
        <taxon>Leotiomycetes</taxon>
        <taxon>Helotiales</taxon>
        <taxon>Lachnaceae</taxon>
        <taxon>Lachnellula</taxon>
    </lineage>
</organism>
<dbReference type="PROSITE" id="PS50850">
    <property type="entry name" value="MFS"/>
    <property type="match status" value="1"/>
</dbReference>
<keyword evidence="2" id="KW-0813">Transport</keyword>
<keyword evidence="10" id="KW-1185">Reference proteome</keyword>
<feature type="transmembrane region" description="Helical" evidence="7">
    <location>
        <begin position="119"/>
        <end position="141"/>
    </location>
</feature>
<gene>
    <name evidence="9" type="ORF">LHYA1_G000800</name>
</gene>
<dbReference type="SUPFAM" id="SSF103473">
    <property type="entry name" value="MFS general substrate transporter"/>
    <property type="match status" value="1"/>
</dbReference>
<feature type="transmembrane region" description="Helical" evidence="7">
    <location>
        <begin position="495"/>
        <end position="514"/>
    </location>
</feature>
<evidence type="ECO:0000256" key="5">
    <source>
        <dbReference type="ARBA" id="ARBA00023136"/>
    </source>
</evidence>
<evidence type="ECO:0000256" key="7">
    <source>
        <dbReference type="SAM" id="Phobius"/>
    </source>
</evidence>
<evidence type="ECO:0000256" key="6">
    <source>
        <dbReference type="SAM" id="MobiDB-lite"/>
    </source>
</evidence>
<feature type="transmembrane region" description="Helical" evidence="7">
    <location>
        <begin position="462"/>
        <end position="483"/>
    </location>
</feature>
<feature type="transmembrane region" description="Helical" evidence="7">
    <location>
        <begin position="526"/>
        <end position="545"/>
    </location>
</feature>
<evidence type="ECO:0000313" key="9">
    <source>
        <dbReference type="EMBL" id="TVY30903.1"/>
    </source>
</evidence>
<dbReference type="GO" id="GO:0016020">
    <property type="term" value="C:membrane"/>
    <property type="evidence" value="ECO:0007669"/>
    <property type="project" value="UniProtKB-SubCell"/>
</dbReference>
<evidence type="ECO:0000259" key="8">
    <source>
        <dbReference type="PROSITE" id="PS50850"/>
    </source>
</evidence>
<dbReference type="AlphaFoldDB" id="A0A8H8RB25"/>
<dbReference type="Proteomes" id="UP000431533">
    <property type="component" value="Unassembled WGS sequence"/>
</dbReference>
<keyword evidence="5 7" id="KW-0472">Membrane</keyword>
<dbReference type="InterPro" id="IPR036259">
    <property type="entry name" value="MFS_trans_sf"/>
</dbReference>
<evidence type="ECO:0000313" key="10">
    <source>
        <dbReference type="Proteomes" id="UP000431533"/>
    </source>
</evidence>
<dbReference type="InterPro" id="IPR020846">
    <property type="entry name" value="MFS_dom"/>
</dbReference>
<dbReference type="Pfam" id="PF07690">
    <property type="entry name" value="MFS_1"/>
    <property type="match status" value="1"/>
</dbReference>
<feature type="transmembrane region" description="Helical" evidence="7">
    <location>
        <begin position="362"/>
        <end position="383"/>
    </location>
</feature>
<dbReference type="GeneID" id="41980998"/>
<name>A0A8H8RB25_9HELO</name>
<comment type="caution">
    <text evidence="9">The sequence shown here is derived from an EMBL/GenBank/DDBJ whole genome shotgun (WGS) entry which is preliminary data.</text>
</comment>
<reference evidence="9 10" key="1">
    <citation type="submission" date="2018-05" db="EMBL/GenBank/DDBJ databases">
        <title>Genome sequencing and assembly of the regulated plant pathogen Lachnellula willkommii and related sister species for the development of diagnostic species identification markers.</title>
        <authorList>
            <person name="Giroux E."/>
            <person name="Bilodeau G."/>
        </authorList>
    </citation>
    <scope>NUCLEOTIDE SEQUENCE [LARGE SCALE GENOMIC DNA]</scope>
    <source>
        <strain evidence="9 10">CBS 185.66</strain>
    </source>
</reference>
<dbReference type="GO" id="GO:0022857">
    <property type="term" value="F:transmembrane transporter activity"/>
    <property type="evidence" value="ECO:0007669"/>
    <property type="project" value="InterPro"/>
</dbReference>